<name>A0A0C5WI85_9GAMM</name>
<keyword evidence="1" id="KW-1133">Transmembrane helix</keyword>
<dbReference type="EMBL" id="CP005973">
    <property type="protein sequence ID" value="AJR05872.1"/>
    <property type="molecule type" value="Genomic_DNA"/>
</dbReference>
<feature type="transmembrane region" description="Helical" evidence="1">
    <location>
        <begin position="12"/>
        <end position="31"/>
    </location>
</feature>
<evidence type="ECO:0000256" key="1">
    <source>
        <dbReference type="SAM" id="Phobius"/>
    </source>
</evidence>
<protein>
    <submittedName>
        <fullName evidence="2">Uncharacterized protein</fullName>
    </submittedName>
</protein>
<dbReference type="Proteomes" id="UP000032303">
    <property type="component" value="Chromosome 1"/>
</dbReference>
<gene>
    <name evidence="2" type="ORF">H744_1c0847</name>
</gene>
<keyword evidence="1" id="KW-0472">Membrane</keyword>
<reference evidence="2 3" key="1">
    <citation type="submission" date="2013-05" db="EMBL/GenBank/DDBJ databases">
        <title>Complete genome sequence of the lipase-producing bacterium Photobacterium gaetbulicola Gung47.</title>
        <authorList>
            <person name="Kim Y.-O."/>
        </authorList>
    </citation>
    <scope>NUCLEOTIDE SEQUENCE [LARGE SCALE GENOMIC DNA]</scope>
    <source>
        <strain evidence="2 3">Gung47</strain>
    </source>
</reference>
<evidence type="ECO:0000313" key="2">
    <source>
        <dbReference type="EMBL" id="AJR05872.1"/>
    </source>
</evidence>
<proteinExistence type="predicted"/>
<keyword evidence="1" id="KW-0812">Transmembrane</keyword>
<dbReference type="KEGG" id="pgb:H744_1c0847"/>
<dbReference type="HOGENOM" id="CLU_2956579_0_0_6"/>
<sequence length="59" mass="6686">MILSCCLKWVEWAVIQLNAVFMVGMLIDIFYNSNQKIALSDAFLCFSMKGNKKAPIAKQ</sequence>
<dbReference type="AlphaFoldDB" id="A0A0C5WI85"/>
<keyword evidence="3" id="KW-1185">Reference proteome</keyword>
<evidence type="ECO:0000313" key="3">
    <source>
        <dbReference type="Proteomes" id="UP000032303"/>
    </source>
</evidence>
<accession>A0A0C5WI85</accession>
<dbReference type="PATRIC" id="fig|658445.3.peg.920"/>
<organism evidence="2 3">
    <name type="scientific">Photobacterium gaetbulicola Gung47</name>
    <dbReference type="NCBI Taxonomy" id="658445"/>
    <lineage>
        <taxon>Bacteria</taxon>
        <taxon>Pseudomonadati</taxon>
        <taxon>Pseudomonadota</taxon>
        <taxon>Gammaproteobacteria</taxon>
        <taxon>Vibrionales</taxon>
        <taxon>Vibrionaceae</taxon>
        <taxon>Photobacterium</taxon>
    </lineage>
</organism>